<evidence type="ECO:0008006" key="5">
    <source>
        <dbReference type="Google" id="ProtNLM"/>
    </source>
</evidence>
<dbReference type="SUPFAM" id="SSF53067">
    <property type="entry name" value="Actin-like ATPase domain"/>
    <property type="match status" value="2"/>
</dbReference>
<reference evidence="3 4" key="1">
    <citation type="submission" date="2020-08" db="EMBL/GenBank/DDBJ databases">
        <title>A Genomic Blueprint of the Chicken Gut Microbiome.</title>
        <authorList>
            <person name="Gilroy R."/>
            <person name="Ravi A."/>
            <person name="Getino M."/>
            <person name="Pursley I."/>
            <person name="Horton D.L."/>
            <person name="Alikhan N.-F."/>
            <person name="Baker D."/>
            <person name="Gharbi K."/>
            <person name="Hall N."/>
            <person name="Watson M."/>
            <person name="Adriaenssens E.M."/>
            <person name="Foster-Nyarko E."/>
            <person name="Jarju S."/>
            <person name="Secka A."/>
            <person name="Antonio M."/>
            <person name="Oren A."/>
            <person name="Chaudhuri R."/>
            <person name="La Ragione R.M."/>
            <person name="Hildebrand F."/>
            <person name="Pallen M.J."/>
        </authorList>
    </citation>
    <scope>NUCLEOTIDE SEQUENCE [LARGE SCALE GENOMIC DNA]</scope>
    <source>
        <strain evidence="3 4">Sa2BVA9</strain>
    </source>
</reference>
<protein>
    <recommendedName>
        <fullName evidence="5">Actin-like protein N-terminal domain-containing protein</fullName>
    </recommendedName>
</protein>
<dbReference type="InterPro" id="IPR043129">
    <property type="entry name" value="ATPase_NBD"/>
</dbReference>
<dbReference type="CDD" id="cd24021">
    <property type="entry name" value="ASKHA_NBD_ParM_Psk41-like"/>
    <property type="match status" value="1"/>
</dbReference>
<evidence type="ECO:0000259" key="1">
    <source>
        <dbReference type="Pfam" id="PF17989"/>
    </source>
</evidence>
<dbReference type="Proteomes" id="UP000608071">
    <property type="component" value="Unassembled WGS sequence"/>
</dbReference>
<dbReference type="InterPro" id="IPR054368">
    <property type="entry name" value="Alp7A-like_C"/>
</dbReference>
<dbReference type="Pfam" id="PF22128">
    <property type="entry name" value="Alp7A_like_C"/>
    <property type="match status" value="1"/>
</dbReference>
<comment type="caution">
    <text evidence="3">The sequence shown here is derived from an EMBL/GenBank/DDBJ whole genome shotgun (WGS) entry which is preliminary data.</text>
</comment>
<dbReference type="InterPro" id="IPR040607">
    <property type="entry name" value="ALP_N"/>
</dbReference>
<evidence type="ECO:0000313" key="3">
    <source>
        <dbReference type="EMBL" id="MBD7971226.1"/>
    </source>
</evidence>
<dbReference type="Pfam" id="PF17989">
    <property type="entry name" value="ALP_N"/>
    <property type="match status" value="1"/>
</dbReference>
<keyword evidence="4" id="KW-1185">Reference proteome</keyword>
<accession>A0ABR8T666</accession>
<gene>
    <name evidence="3" type="ORF">H9647_24490</name>
</gene>
<dbReference type="EMBL" id="JACSQL010000024">
    <property type="protein sequence ID" value="MBD7971226.1"/>
    <property type="molecule type" value="Genomic_DNA"/>
</dbReference>
<evidence type="ECO:0000259" key="2">
    <source>
        <dbReference type="Pfam" id="PF22128"/>
    </source>
</evidence>
<feature type="domain" description="Actin-like protein N-terminal" evidence="1">
    <location>
        <begin position="6"/>
        <end position="192"/>
    </location>
</feature>
<organism evidence="3 4">
    <name type="scientific">Paenibacillus gallinarum</name>
    <dbReference type="NCBI Taxonomy" id="2762232"/>
    <lineage>
        <taxon>Bacteria</taxon>
        <taxon>Bacillati</taxon>
        <taxon>Bacillota</taxon>
        <taxon>Bacilli</taxon>
        <taxon>Bacillales</taxon>
        <taxon>Paenibacillaceae</taxon>
        <taxon>Paenibacillus</taxon>
    </lineage>
</organism>
<name>A0ABR8T666_9BACL</name>
<feature type="domain" description="Alp7A-like C-terminal" evidence="2">
    <location>
        <begin position="216"/>
        <end position="341"/>
    </location>
</feature>
<sequence>MTIFSLDLGNKQVKLISEKTLEQQRVASSKKKKGESKTLVERLGAKILPSHYLDYDDLGDQRTALHTKDKLHIKKYVSSKDAEFAYAWGTDLHLVHAEEKFISTIGFEDRYSRREFKVLADMSIAELAIDYEEARTGILEVTVTTGVPTDDFTEDAVKALTETLLGDHNIKVDDISLNVRVKEVIVNPQPVGTAYNEVLDIDGFIVEEKASLLEEQVVVVDIGGGTMLIDTLKNMNLSNPRTQKPSGAYELYDRIVNLVTDSGIKGLTSYEVEMILRNSDPLEGYFFKPNKNESFNITPYVNKAITKYTRDVLNIISTTLKATLRNDTMLLTGGTSNLINQEEVKSQYPYAQFVKDAEIANALGFYKYAKSMVTA</sequence>
<proteinExistence type="predicted"/>
<evidence type="ECO:0000313" key="4">
    <source>
        <dbReference type="Proteomes" id="UP000608071"/>
    </source>
</evidence>
<dbReference type="Gene3D" id="3.30.420.40">
    <property type="match status" value="2"/>
</dbReference>
<dbReference type="RefSeq" id="WP_191804976.1">
    <property type="nucleotide sequence ID" value="NZ_JACSQL010000024.1"/>
</dbReference>